<keyword evidence="3" id="KW-0805">Transcription regulation</keyword>
<dbReference type="InterPro" id="IPR058031">
    <property type="entry name" value="AAA_lid_NorR"/>
</dbReference>
<dbReference type="PANTHER" id="PTHR32071:SF117">
    <property type="entry name" value="PTS-DEPENDENT DIHYDROXYACETONE KINASE OPERON REGULATORY PROTEIN-RELATED"/>
    <property type="match status" value="1"/>
</dbReference>
<dbReference type="OrthoDB" id="9807827at2"/>
<dbReference type="Proteomes" id="UP000324974">
    <property type="component" value="Chromosome"/>
</dbReference>
<evidence type="ECO:0000259" key="7">
    <source>
        <dbReference type="PROSITE" id="PS50045"/>
    </source>
</evidence>
<dbReference type="PANTHER" id="PTHR32071">
    <property type="entry name" value="TRANSCRIPTIONAL REGULATORY PROTEIN"/>
    <property type="match status" value="1"/>
</dbReference>
<dbReference type="InterPro" id="IPR025662">
    <property type="entry name" value="Sigma_54_int_dom_ATP-bd_1"/>
</dbReference>
<dbReference type="Pfam" id="PF25601">
    <property type="entry name" value="AAA_lid_14"/>
    <property type="match status" value="1"/>
</dbReference>
<organism evidence="8 9">
    <name type="scientific">Limnoglobus roseus</name>
    <dbReference type="NCBI Taxonomy" id="2598579"/>
    <lineage>
        <taxon>Bacteria</taxon>
        <taxon>Pseudomonadati</taxon>
        <taxon>Planctomycetota</taxon>
        <taxon>Planctomycetia</taxon>
        <taxon>Gemmatales</taxon>
        <taxon>Gemmataceae</taxon>
        <taxon>Limnoglobus</taxon>
    </lineage>
</organism>
<dbReference type="InterPro" id="IPR025944">
    <property type="entry name" value="Sigma_54_int_dom_CS"/>
</dbReference>
<dbReference type="InterPro" id="IPR003018">
    <property type="entry name" value="GAF"/>
</dbReference>
<keyword evidence="5" id="KW-0010">Activator</keyword>
<protein>
    <submittedName>
        <fullName evidence="8">Hydrogenase</fullName>
    </submittedName>
</protein>
<dbReference type="SUPFAM" id="SSF55781">
    <property type="entry name" value="GAF domain-like"/>
    <property type="match status" value="1"/>
</dbReference>
<dbReference type="Gene3D" id="1.10.10.60">
    <property type="entry name" value="Homeodomain-like"/>
    <property type="match status" value="1"/>
</dbReference>
<keyword evidence="6" id="KW-0804">Transcription</keyword>
<accession>A0A5C1AD53</accession>
<dbReference type="FunFam" id="3.40.50.300:FF:000006">
    <property type="entry name" value="DNA-binding transcriptional regulator NtrC"/>
    <property type="match status" value="1"/>
</dbReference>
<dbReference type="PROSITE" id="PS50045">
    <property type="entry name" value="SIGMA54_INTERACT_4"/>
    <property type="match status" value="1"/>
</dbReference>
<dbReference type="GO" id="GO:0006355">
    <property type="term" value="P:regulation of DNA-templated transcription"/>
    <property type="evidence" value="ECO:0007669"/>
    <property type="project" value="InterPro"/>
</dbReference>
<evidence type="ECO:0000256" key="2">
    <source>
        <dbReference type="ARBA" id="ARBA00022840"/>
    </source>
</evidence>
<dbReference type="Gene3D" id="3.40.50.300">
    <property type="entry name" value="P-loop containing nucleotide triphosphate hydrolases"/>
    <property type="match status" value="1"/>
</dbReference>
<proteinExistence type="predicted"/>
<dbReference type="GO" id="GO:0005524">
    <property type="term" value="F:ATP binding"/>
    <property type="evidence" value="ECO:0007669"/>
    <property type="project" value="UniProtKB-KW"/>
</dbReference>
<reference evidence="9" key="1">
    <citation type="submission" date="2019-08" db="EMBL/GenBank/DDBJ databases">
        <title>Limnoglobus roseus gen. nov., sp. nov., a novel freshwater planctomycete with a giant genome from the family Gemmataceae.</title>
        <authorList>
            <person name="Kulichevskaya I.S."/>
            <person name="Naumoff D.G."/>
            <person name="Miroshnikov K."/>
            <person name="Ivanova A."/>
            <person name="Philippov D.A."/>
            <person name="Hakobyan A."/>
            <person name="Rijpstra I.C."/>
            <person name="Sinninghe Damste J.S."/>
            <person name="Liesack W."/>
            <person name="Dedysh S.N."/>
        </authorList>
    </citation>
    <scope>NUCLEOTIDE SEQUENCE [LARGE SCALE GENOMIC DNA]</scope>
    <source>
        <strain evidence="9">PX52</strain>
    </source>
</reference>
<dbReference type="Gene3D" id="1.10.8.60">
    <property type="match status" value="1"/>
</dbReference>
<dbReference type="AlphaFoldDB" id="A0A5C1AD53"/>
<dbReference type="GO" id="GO:0003677">
    <property type="term" value="F:DNA binding"/>
    <property type="evidence" value="ECO:0007669"/>
    <property type="project" value="UniProtKB-KW"/>
</dbReference>
<dbReference type="SMART" id="SM00382">
    <property type="entry name" value="AAA"/>
    <property type="match status" value="1"/>
</dbReference>
<dbReference type="RefSeq" id="WP_149111335.1">
    <property type="nucleotide sequence ID" value="NZ_CP042425.1"/>
</dbReference>
<feature type="domain" description="Sigma-54 factor interaction" evidence="7">
    <location>
        <begin position="220"/>
        <end position="449"/>
    </location>
</feature>
<gene>
    <name evidence="8" type="ORF">PX52LOC_03590</name>
</gene>
<name>A0A5C1AD53_9BACT</name>
<dbReference type="InterPro" id="IPR002078">
    <property type="entry name" value="Sigma_54_int"/>
</dbReference>
<dbReference type="CDD" id="cd00009">
    <property type="entry name" value="AAA"/>
    <property type="match status" value="1"/>
</dbReference>
<evidence type="ECO:0000313" key="8">
    <source>
        <dbReference type="EMBL" id="QEL16630.1"/>
    </source>
</evidence>
<dbReference type="Pfam" id="PF00158">
    <property type="entry name" value="Sigma54_activat"/>
    <property type="match status" value="1"/>
</dbReference>
<sequence length="539" mass="58610">MPPHAFAVFTDPKQLLLDMAEQRSVDALLRLIVTRLADAPAVALARVWLTLPPGACDVCRACGREPGTEPALHLAASAGRSVADPAEAWDRVDGAFHRFAPGERKVGQIGRSGRPLEVPAVDPFAPWVADADWVRREGITGFGGQPLVHQGRVLGVLAAFTRGPLDEGAIGWLRMVANHAAAAIATARAFEEVEALRRRLELETEYLRGEVRAAHADGRFVGRSPALAAVLRHVDLVAPTDAAVLVTGESGTGKELVARELHARSRRAGRPLIKVNCAAVPRDLYESEFFGHARGAFTGAARDRVGRFELADGGTLFLDEVGEIPPDLQPKLLRVIQEGEFERVGDGRTRTADVRVVAATNRDLRREVAAGRFREDLYFRLNVFPIEVAALRRRVDDILPLAEHFLAAAAKRLGRPVPRLTPADAERLRRYPWPGNVRELQHLIERAAIVSTGRRLVLDVPDGPPPAAAESPVSLPGVAPDRLWTEAEFRDLERQNLRAALRRAAGKIYGPGGAAELLGLKPTTLASRMKALGVRPNEE</sequence>
<keyword evidence="2" id="KW-0067">ATP-binding</keyword>
<dbReference type="SMART" id="SM00065">
    <property type="entry name" value="GAF"/>
    <property type="match status" value="1"/>
</dbReference>
<dbReference type="EMBL" id="CP042425">
    <property type="protein sequence ID" value="QEL16630.1"/>
    <property type="molecule type" value="Genomic_DNA"/>
</dbReference>
<dbReference type="PROSITE" id="PS00688">
    <property type="entry name" value="SIGMA54_INTERACT_3"/>
    <property type="match status" value="1"/>
</dbReference>
<evidence type="ECO:0000256" key="6">
    <source>
        <dbReference type="ARBA" id="ARBA00023163"/>
    </source>
</evidence>
<dbReference type="InterPro" id="IPR027417">
    <property type="entry name" value="P-loop_NTPase"/>
</dbReference>
<evidence type="ECO:0000313" key="9">
    <source>
        <dbReference type="Proteomes" id="UP000324974"/>
    </source>
</evidence>
<keyword evidence="9" id="KW-1185">Reference proteome</keyword>
<dbReference type="PROSITE" id="PS00676">
    <property type="entry name" value="SIGMA54_INTERACT_2"/>
    <property type="match status" value="1"/>
</dbReference>
<dbReference type="Gene3D" id="3.30.450.40">
    <property type="match status" value="1"/>
</dbReference>
<dbReference type="InterPro" id="IPR003593">
    <property type="entry name" value="AAA+_ATPase"/>
</dbReference>
<dbReference type="Pfam" id="PF01590">
    <property type="entry name" value="GAF"/>
    <property type="match status" value="1"/>
</dbReference>
<evidence type="ECO:0000256" key="3">
    <source>
        <dbReference type="ARBA" id="ARBA00023015"/>
    </source>
</evidence>
<evidence type="ECO:0000256" key="5">
    <source>
        <dbReference type="ARBA" id="ARBA00023159"/>
    </source>
</evidence>
<evidence type="ECO:0000256" key="4">
    <source>
        <dbReference type="ARBA" id="ARBA00023125"/>
    </source>
</evidence>
<keyword evidence="1" id="KW-0547">Nucleotide-binding</keyword>
<dbReference type="KEGG" id="lrs:PX52LOC_03590"/>
<dbReference type="InterPro" id="IPR029016">
    <property type="entry name" value="GAF-like_dom_sf"/>
</dbReference>
<evidence type="ECO:0000256" key="1">
    <source>
        <dbReference type="ARBA" id="ARBA00022741"/>
    </source>
</evidence>
<dbReference type="PROSITE" id="PS00675">
    <property type="entry name" value="SIGMA54_INTERACT_1"/>
    <property type="match status" value="1"/>
</dbReference>
<keyword evidence="4" id="KW-0238">DNA-binding</keyword>
<dbReference type="InterPro" id="IPR025943">
    <property type="entry name" value="Sigma_54_int_dom_ATP-bd_2"/>
</dbReference>
<dbReference type="SUPFAM" id="SSF52540">
    <property type="entry name" value="P-loop containing nucleoside triphosphate hydrolases"/>
    <property type="match status" value="1"/>
</dbReference>